<dbReference type="GO" id="GO:0003700">
    <property type="term" value="F:DNA-binding transcription factor activity"/>
    <property type="evidence" value="ECO:0007669"/>
    <property type="project" value="InterPro"/>
</dbReference>
<dbReference type="Proteomes" id="UP000034407">
    <property type="component" value="Unassembled WGS sequence"/>
</dbReference>
<comment type="caution">
    <text evidence="3">The sequence shown here is derived from an EMBL/GenBank/DDBJ whole genome shotgun (WGS) entry which is preliminary data.</text>
</comment>
<dbReference type="PANTHER" id="PTHR30204:SF82">
    <property type="entry name" value="TRANSCRIPTIONAL REGULATOR, MERR FAMILY"/>
    <property type="match status" value="1"/>
</dbReference>
<reference evidence="3 4" key="1">
    <citation type="submission" date="2015-04" db="EMBL/GenBank/DDBJ databases">
        <title>Microcin producing Clostridium sp. JC272T.</title>
        <authorList>
            <person name="Jyothsna T."/>
            <person name="Sasikala C."/>
            <person name="Ramana C."/>
        </authorList>
    </citation>
    <scope>NUCLEOTIDE SEQUENCE [LARGE SCALE GENOMIC DNA]</scope>
    <source>
        <strain evidence="3 4">JC272</strain>
    </source>
</reference>
<dbReference type="Gene3D" id="1.10.1660.10">
    <property type="match status" value="1"/>
</dbReference>
<feature type="domain" description="HTH merR-type" evidence="2">
    <location>
        <begin position="2"/>
        <end position="70"/>
    </location>
</feature>
<evidence type="ECO:0000313" key="4">
    <source>
        <dbReference type="Proteomes" id="UP000034407"/>
    </source>
</evidence>
<keyword evidence="1" id="KW-0238">DNA-binding</keyword>
<dbReference type="CDD" id="cd01109">
    <property type="entry name" value="HTH_YyaN"/>
    <property type="match status" value="1"/>
</dbReference>
<dbReference type="SMART" id="SM00422">
    <property type="entry name" value="HTH_MERR"/>
    <property type="match status" value="1"/>
</dbReference>
<name>A0A0M3DJB4_9FIRM</name>
<dbReference type="OrthoDB" id="9811174at2"/>
<keyword evidence="4" id="KW-1185">Reference proteome</keyword>
<sequence length="123" mass="14767">MNYTISEVAKKFNLTQHTIRYYEKENIISPHRNKNGIRYFTDEDLDQIEMVCCLKATGMSIKDIKSYFKLCSQGDETLEERLEIFNSHREHILKEFELLQKNLDKIDDKISWYKGFMKSKRCD</sequence>
<accession>A0A0M3DJB4</accession>
<dbReference type="RefSeq" id="WP_046822180.1">
    <property type="nucleotide sequence ID" value="NZ_LBBT01000089.1"/>
</dbReference>
<evidence type="ECO:0000259" key="2">
    <source>
        <dbReference type="PROSITE" id="PS50937"/>
    </source>
</evidence>
<proteinExistence type="predicted"/>
<dbReference type="AlphaFoldDB" id="A0A0M3DJB4"/>
<dbReference type="PROSITE" id="PS50937">
    <property type="entry name" value="HTH_MERR_2"/>
    <property type="match status" value="1"/>
</dbReference>
<evidence type="ECO:0000313" key="3">
    <source>
        <dbReference type="EMBL" id="KKY02251.1"/>
    </source>
</evidence>
<dbReference type="GO" id="GO:0003677">
    <property type="term" value="F:DNA binding"/>
    <property type="evidence" value="ECO:0007669"/>
    <property type="project" value="UniProtKB-KW"/>
</dbReference>
<protein>
    <submittedName>
        <fullName evidence="3">MerR family transcriptional regulator</fullName>
    </submittedName>
</protein>
<dbReference type="SUPFAM" id="SSF46955">
    <property type="entry name" value="Putative DNA-binding domain"/>
    <property type="match status" value="1"/>
</dbReference>
<dbReference type="InterPro" id="IPR047057">
    <property type="entry name" value="MerR_fam"/>
</dbReference>
<dbReference type="EMBL" id="LBBT01000089">
    <property type="protein sequence ID" value="KKY02251.1"/>
    <property type="molecule type" value="Genomic_DNA"/>
</dbReference>
<gene>
    <name evidence="3" type="ORF">VN21_04145</name>
</gene>
<dbReference type="PATRIC" id="fig|1629550.3.peg.3532"/>
<dbReference type="PANTHER" id="PTHR30204">
    <property type="entry name" value="REDOX-CYCLING DRUG-SENSING TRANSCRIPTIONAL ACTIVATOR SOXR"/>
    <property type="match status" value="1"/>
</dbReference>
<dbReference type="InterPro" id="IPR000551">
    <property type="entry name" value="MerR-type_HTH_dom"/>
</dbReference>
<dbReference type="InterPro" id="IPR009061">
    <property type="entry name" value="DNA-bd_dom_put_sf"/>
</dbReference>
<evidence type="ECO:0000256" key="1">
    <source>
        <dbReference type="ARBA" id="ARBA00023125"/>
    </source>
</evidence>
<organism evidence="3 4">
    <name type="scientific">Paraclostridium benzoelyticum</name>
    <dbReference type="NCBI Taxonomy" id="1629550"/>
    <lineage>
        <taxon>Bacteria</taxon>
        <taxon>Bacillati</taxon>
        <taxon>Bacillota</taxon>
        <taxon>Clostridia</taxon>
        <taxon>Peptostreptococcales</taxon>
        <taxon>Peptostreptococcaceae</taxon>
        <taxon>Paraclostridium</taxon>
    </lineage>
</organism>
<dbReference type="Pfam" id="PF13411">
    <property type="entry name" value="MerR_1"/>
    <property type="match status" value="1"/>
</dbReference>